<feature type="transmembrane region" description="Helical" evidence="2">
    <location>
        <begin position="362"/>
        <end position="381"/>
    </location>
</feature>
<name>A0ABR3X5D6_9PEZI</name>
<keyword evidence="2" id="KW-0472">Membrane</keyword>
<dbReference type="InterPro" id="IPR010730">
    <property type="entry name" value="HET"/>
</dbReference>
<keyword evidence="5" id="KW-1185">Reference proteome</keyword>
<feature type="compositionally biased region" description="Basic and acidic residues" evidence="1">
    <location>
        <begin position="139"/>
        <end position="153"/>
    </location>
</feature>
<feature type="region of interest" description="Disordered" evidence="1">
    <location>
        <begin position="125"/>
        <end position="153"/>
    </location>
</feature>
<dbReference type="EMBL" id="JAWRVE010000034">
    <property type="protein sequence ID" value="KAL1871127.1"/>
    <property type="molecule type" value="Genomic_DNA"/>
</dbReference>
<evidence type="ECO:0000313" key="4">
    <source>
        <dbReference type="EMBL" id="KAL1871127.1"/>
    </source>
</evidence>
<evidence type="ECO:0000256" key="2">
    <source>
        <dbReference type="SAM" id="Phobius"/>
    </source>
</evidence>
<keyword evidence="2" id="KW-0812">Transmembrane</keyword>
<organism evidence="4 5">
    <name type="scientific">Diaporthe australafricana</name>
    <dbReference type="NCBI Taxonomy" id="127596"/>
    <lineage>
        <taxon>Eukaryota</taxon>
        <taxon>Fungi</taxon>
        <taxon>Dikarya</taxon>
        <taxon>Ascomycota</taxon>
        <taxon>Pezizomycotina</taxon>
        <taxon>Sordariomycetes</taxon>
        <taxon>Sordariomycetidae</taxon>
        <taxon>Diaporthales</taxon>
        <taxon>Diaporthaceae</taxon>
        <taxon>Diaporthe</taxon>
    </lineage>
</organism>
<evidence type="ECO:0000259" key="3">
    <source>
        <dbReference type="Pfam" id="PF06985"/>
    </source>
</evidence>
<sequence length="467" mass="52730">MRLLDTTTFELRLDSQEFFQGEGYAILSHRWVGPEITFDEIARHAPSLREAGEKHRMKSPQLDKIRGACAVARGQGLRWMWIDSCCINKSSATEEAESINSMFKWYHGARVCVTYLSDVRSGVSPDPPEYQAVEPSGGAKKDMPPAEKTSDRVFQRADRDAPSEWFSRGWTLQELLAPHDMDFYDMDWKYLGTKASLAPQIQQVTGIDAEYLTGARDFRKACIATKMSWMAGRTTTRAEDIAYSMFGLFNIVASPQYGEGPRAFMRLQHALLFLKADESIFAWKMPNPSAGKRFDIERNPDTTWGAGEWGLLAPSPDWFRGCGNVTIEGGPAIFRPARSFEVRRQGLQIPIMPNEETNKYKIIFLLSSLLFIGAIPVWIYLMRKMKKKAEQGLPFTLNCWSTEEGETGAAVSVYLSILPESMKPTAGITEYKFKRNRCSELTLSHKYSLRGSDGEGSVLQPELRFGN</sequence>
<reference evidence="4 5" key="1">
    <citation type="journal article" date="2024" name="IMA Fungus">
        <title>IMA Genome - F19 : A genome assembly and annotation guide to empower mycologists, including annotated draft genome sequences of Ceratocystis pirilliformis, Diaporthe australafricana, Fusarium ophioides, Paecilomyces lecythidis, and Sporothrix stenoceras.</title>
        <authorList>
            <person name="Aylward J."/>
            <person name="Wilson A.M."/>
            <person name="Visagie C.M."/>
            <person name="Spraker J."/>
            <person name="Barnes I."/>
            <person name="Buitendag C."/>
            <person name="Ceriani C."/>
            <person name="Del Mar Angel L."/>
            <person name="du Plessis D."/>
            <person name="Fuchs T."/>
            <person name="Gasser K."/>
            <person name="Kramer D."/>
            <person name="Li W."/>
            <person name="Munsamy K."/>
            <person name="Piso A."/>
            <person name="Price J.L."/>
            <person name="Sonnekus B."/>
            <person name="Thomas C."/>
            <person name="van der Nest A."/>
            <person name="van Dijk A."/>
            <person name="van Heerden A."/>
            <person name="van Vuuren N."/>
            <person name="Yilmaz N."/>
            <person name="Duong T.A."/>
            <person name="van der Merwe N.A."/>
            <person name="Wingfield M.J."/>
            <person name="Wingfield B.D."/>
        </authorList>
    </citation>
    <scope>NUCLEOTIDE SEQUENCE [LARGE SCALE GENOMIC DNA]</scope>
    <source>
        <strain evidence="4 5">CMW 18300</strain>
    </source>
</reference>
<dbReference type="PANTHER" id="PTHR10622:SF10">
    <property type="entry name" value="HET DOMAIN-CONTAINING PROTEIN"/>
    <property type="match status" value="1"/>
</dbReference>
<comment type="caution">
    <text evidence="4">The sequence shown here is derived from an EMBL/GenBank/DDBJ whole genome shotgun (WGS) entry which is preliminary data.</text>
</comment>
<gene>
    <name evidence="4" type="ORF">Daus18300_004872</name>
</gene>
<proteinExistence type="predicted"/>
<protein>
    <recommendedName>
        <fullName evidence="3">Heterokaryon incompatibility domain-containing protein</fullName>
    </recommendedName>
</protein>
<dbReference type="PANTHER" id="PTHR10622">
    <property type="entry name" value="HET DOMAIN-CONTAINING PROTEIN"/>
    <property type="match status" value="1"/>
</dbReference>
<evidence type="ECO:0000256" key="1">
    <source>
        <dbReference type="SAM" id="MobiDB-lite"/>
    </source>
</evidence>
<keyword evidence="2" id="KW-1133">Transmembrane helix</keyword>
<dbReference type="Pfam" id="PF06985">
    <property type="entry name" value="HET"/>
    <property type="match status" value="1"/>
</dbReference>
<dbReference type="Proteomes" id="UP001583177">
    <property type="component" value="Unassembled WGS sequence"/>
</dbReference>
<accession>A0ABR3X5D6</accession>
<evidence type="ECO:0000313" key="5">
    <source>
        <dbReference type="Proteomes" id="UP001583177"/>
    </source>
</evidence>
<feature type="domain" description="Heterokaryon incompatibility" evidence="3">
    <location>
        <begin position="24"/>
        <end position="174"/>
    </location>
</feature>